<dbReference type="Pfam" id="PF26146">
    <property type="entry name" value="PI-PLC_X"/>
    <property type="match status" value="1"/>
</dbReference>
<reference evidence="4" key="1">
    <citation type="journal article" date="2020" name="Microb. Genom.">
        <title>Genetic diversity of clinical and environmental Mucorales isolates obtained from an investigation of mucormycosis cases among solid organ transplant recipients.</title>
        <authorList>
            <person name="Nguyen M.H."/>
            <person name="Kaul D."/>
            <person name="Muto C."/>
            <person name="Cheng S.J."/>
            <person name="Richter R.A."/>
            <person name="Bruno V.M."/>
            <person name="Liu G."/>
            <person name="Beyhan S."/>
            <person name="Sundermann A.J."/>
            <person name="Mounaud S."/>
            <person name="Pasculle A.W."/>
            <person name="Nierman W.C."/>
            <person name="Driscoll E."/>
            <person name="Cumbie R."/>
            <person name="Clancy C.J."/>
            <person name="Dupont C.L."/>
        </authorList>
    </citation>
    <scope>NUCLEOTIDE SEQUENCE</scope>
    <source>
        <strain evidence="4">GL11</strain>
    </source>
</reference>
<dbReference type="GO" id="GO:0008081">
    <property type="term" value="F:phosphoric diester hydrolase activity"/>
    <property type="evidence" value="ECO:0007669"/>
    <property type="project" value="InterPro"/>
</dbReference>
<proteinExistence type="predicted"/>
<accession>A0A9P7BUX7</accession>
<feature type="region of interest" description="Disordered" evidence="1">
    <location>
        <begin position="404"/>
        <end position="488"/>
    </location>
</feature>
<keyword evidence="5" id="KW-1185">Reference proteome</keyword>
<dbReference type="AlphaFoldDB" id="A0A9P7BUX7"/>
<gene>
    <name evidence="4" type="ORF">G6F64_003810</name>
</gene>
<organism evidence="4 5">
    <name type="scientific">Rhizopus oryzae</name>
    <name type="common">Mucormycosis agent</name>
    <name type="synonym">Rhizopus arrhizus var. delemar</name>
    <dbReference type="NCBI Taxonomy" id="64495"/>
    <lineage>
        <taxon>Eukaryota</taxon>
        <taxon>Fungi</taxon>
        <taxon>Fungi incertae sedis</taxon>
        <taxon>Mucoromycota</taxon>
        <taxon>Mucoromycotina</taxon>
        <taxon>Mucoromycetes</taxon>
        <taxon>Mucorales</taxon>
        <taxon>Mucorineae</taxon>
        <taxon>Rhizopodaceae</taxon>
        <taxon>Rhizopus</taxon>
    </lineage>
</organism>
<dbReference type="OrthoDB" id="7984201at2759"/>
<dbReference type="SMART" id="SM01233">
    <property type="entry name" value="HABP4_PAI-RBP1"/>
    <property type="match status" value="1"/>
</dbReference>
<dbReference type="InterPro" id="IPR051057">
    <property type="entry name" value="PI-PLC_domain"/>
</dbReference>
<feature type="compositionally biased region" description="Basic and acidic residues" evidence="1">
    <location>
        <begin position="567"/>
        <end position="584"/>
    </location>
</feature>
<keyword evidence="2" id="KW-0732">Signal</keyword>
<protein>
    <recommendedName>
        <fullName evidence="3">Hyaluronan/mRNA-binding protein domain-containing protein</fullName>
    </recommendedName>
</protein>
<evidence type="ECO:0000256" key="1">
    <source>
        <dbReference type="SAM" id="MobiDB-lite"/>
    </source>
</evidence>
<dbReference type="PANTHER" id="PTHR13593:SF140">
    <property type="entry name" value="PLC-LIKE PHOSPHODIESTERASE"/>
    <property type="match status" value="1"/>
</dbReference>
<dbReference type="InterPro" id="IPR017946">
    <property type="entry name" value="PLC-like_Pdiesterase_TIM-brl"/>
</dbReference>
<evidence type="ECO:0000313" key="4">
    <source>
        <dbReference type="EMBL" id="KAG1311430.1"/>
    </source>
</evidence>
<feature type="region of interest" description="Disordered" evidence="1">
    <location>
        <begin position="567"/>
        <end position="599"/>
    </location>
</feature>
<evidence type="ECO:0000313" key="5">
    <source>
        <dbReference type="Proteomes" id="UP000716291"/>
    </source>
</evidence>
<dbReference type="EMBL" id="JAANQT010000389">
    <property type="protein sequence ID" value="KAG1311430.1"/>
    <property type="molecule type" value="Genomic_DNA"/>
</dbReference>
<dbReference type="InterPro" id="IPR006861">
    <property type="entry name" value="HABP4_PAIRBP1-bd"/>
</dbReference>
<feature type="chain" id="PRO_5040398918" description="Hyaluronan/mRNA-binding protein domain-containing protein" evidence="2">
    <location>
        <begin position="19"/>
        <end position="615"/>
    </location>
</feature>
<sequence>MYILCLALIVFSFTCVNTQQLCNGYAEYCNKPYNSLTYLLTHNSYGYVSNPAANQLCPITTQLADGVRGIKLSAVKATNATTDGTITADSIYLCHTSCIILNAGPAVNTLRTIKEWVEQNPNEVVTIMWNNVDAFDGNAFEAAYNASGIIEYSYQQPKKNYTWPTLGELIASGKRVINFGDTYYQQNLPWLLTEYDYVFETPYENHNESSFSCTIDRPQDPASPTEFLYVMNHFLYGSLQLGSLPIEIPQKGIANTTNSDNSLMKQAKTCTEKFGRQPNFLEIDFYNLGDALKITAELNNVTYKGSGSLQCDTYAAQQASSSSTDSSEAIQTISISSSIAKSNTSKNPSFCYLCGIHPSTYKHFNMSTYSKNLFDVLAENDNTPVKVEAPAPVVVDKKNVSKLNKEAVKDEKKSRRPAKGERPTKDGRPRRGRQFDRHSGTGIVDSEKKVNQGWGKPGKSEAESAKDTLNPADPDAPEQEAPATPAEAEEVVKTLDEYLAEKASKALNVALPEARKANDADESAFVGAVVHQKKEIEEFFVSTKETKTVSKKTEKSRKEKVIVDIEQRFQEKPRNDFRKNDRRGNRNNNRKSTKTNIAAVNLQDAAAFPSLGASA</sequence>
<evidence type="ECO:0000256" key="2">
    <source>
        <dbReference type="SAM" id="SignalP"/>
    </source>
</evidence>
<dbReference type="Gene3D" id="3.20.20.190">
    <property type="entry name" value="Phosphatidylinositol (PI) phosphodiesterase"/>
    <property type="match status" value="1"/>
</dbReference>
<name>A0A9P7BUX7_RHIOR</name>
<dbReference type="SUPFAM" id="SSF51695">
    <property type="entry name" value="PLC-like phosphodiesterases"/>
    <property type="match status" value="1"/>
</dbReference>
<dbReference type="GO" id="GO:0006629">
    <property type="term" value="P:lipid metabolic process"/>
    <property type="evidence" value="ECO:0007669"/>
    <property type="project" value="InterPro"/>
</dbReference>
<dbReference type="PANTHER" id="PTHR13593">
    <property type="match status" value="1"/>
</dbReference>
<comment type="caution">
    <text evidence="4">The sequence shown here is derived from an EMBL/GenBank/DDBJ whole genome shotgun (WGS) entry which is preliminary data.</text>
</comment>
<dbReference type="Gene3D" id="6.10.140.1040">
    <property type="match status" value="1"/>
</dbReference>
<dbReference type="Proteomes" id="UP000716291">
    <property type="component" value="Unassembled WGS sequence"/>
</dbReference>
<evidence type="ECO:0000259" key="3">
    <source>
        <dbReference type="SMART" id="SM01233"/>
    </source>
</evidence>
<feature type="signal peptide" evidence="2">
    <location>
        <begin position="1"/>
        <end position="18"/>
    </location>
</feature>
<feature type="compositionally biased region" description="Basic and acidic residues" evidence="1">
    <location>
        <begin position="404"/>
        <end position="450"/>
    </location>
</feature>
<feature type="domain" description="Hyaluronan/mRNA-binding protein" evidence="3">
    <location>
        <begin position="431"/>
        <end position="520"/>
    </location>
</feature>